<dbReference type="InterPro" id="IPR008927">
    <property type="entry name" value="6-PGluconate_DH-like_C_sf"/>
</dbReference>
<evidence type="ECO:0000313" key="3">
    <source>
        <dbReference type="Proteomes" id="UP000186601"/>
    </source>
</evidence>
<gene>
    <name evidence="2" type="ORF">PHLCEN_2v12197</name>
</gene>
<comment type="caution">
    <text evidence="2">The sequence shown here is derived from an EMBL/GenBank/DDBJ whole genome shotgun (WGS) entry which is preliminary data.</text>
</comment>
<evidence type="ECO:0000259" key="1">
    <source>
        <dbReference type="Pfam" id="PF08546"/>
    </source>
</evidence>
<dbReference type="GO" id="GO:0005737">
    <property type="term" value="C:cytoplasm"/>
    <property type="evidence" value="ECO:0007669"/>
    <property type="project" value="TreeGrafter"/>
</dbReference>
<dbReference type="PANTHER" id="PTHR21708">
    <property type="entry name" value="PROBABLE 2-DEHYDROPANTOATE 2-REDUCTASE"/>
    <property type="match status" value="1"/>
</dbReference>
<keyword evidence="3" id="KW-1185">Reference proteome</keyword>
<dbReference type="Gene3D" id="1.10.1040.10">
    <property type="entry name" value="N-(1-d-carboxylethyl)-l-norvaline Dehydrogenase, domain 2"/>
    <property type="match status" value="1"/>
</dbReference>
<accession>A0A2R6NHW9</accession>
<proteinExistence type="predicted"/>
<name>A0A2R6NHW9_9APHY</name>
<dbReference type="STRING" id="98765.A0A2R6NHW9"/>
<dbReference type="EMBL" id="MLYV02001230">
    <property type="protein sequence ID" value="PSR71987.1"/>
    <property type="molecule type" value="Genomic_DNA"/>
</dbReference>
<organism evidence="2 3">
    <name type="scientific">Hermanssonia centrifuga</name>
    <dbReference type="NCBI Taxonomy" id="98765"/>
    <lineage>
        <taxon>Eukaryota</taxon>
        <taxon>Fungi</taxon>
        <taxon>Dikarya</taxon>
        <taxon>Basidiomycota</taxon>
        <taxon>Agaricomycotina</taxon>
        <taxon>Agaricomycetes</taxon>
        <taxon>Polyporales</taxon>
        <taxon>Meruliaceae</taxon>
        <taxon>Hermanssonia</taxon>
    </lineage>
</organism>
<sequence>MEEVLAVARACLPAEEAALLPDTVATEVLNSENPASTFKPSMLVDLEAGRPMEVEAIVGGIIKRARQAGISTPRLDTIYATLIVMQQILVLRRGSRTSAGA</sequence>
<dbReference type="AlphaFoldDB" id="A0A2R6NHW9"/>
<dbReference type="OrthoDB" id="3609at2759"/>
<dbReference type="PANTHER" id="PTHR21708:SF43">
    <property type="entry name" value="KETOPANTOATE REDUCTASE C-TERMINAL DOMAIN-CONTAINING PROTEIN"/>
    <property type="match status" value="1"/>
</dbReference>
<dbReference type="SUPFAM" id="SSF48179">
    <property type="entry name" value="6-phosphogluconate dehydrogenase C-terminal domain-like"/>
    <property type="match status" value="1"/>
</dbReference>
<dbReference type="InterPro" id="IPR013328">
    <property type="entry name" value="6PGD_dom2"/>
</dbReference>
<dbReference type="Proteomes" id="UP000186601">
    <property type="component" value="Unassembled WGS sequence"/>
</dbReference>
<dbReference type="InterPro" id="IPR013752">
    <property type="entry name" value="KPA_reductase"/>
</dbReference>
<dbReference type="Pfam" id="PF08546">
    <property type="entry name" value="ApbA_C"/>
    <property type="match status" value="1"/>
</dbReference>
<reference evidence="2 3" key="1">
    <citation type="submission" date="2018-02" db="EMBL/GenBank/DDBJ databases">
        <title>Genome sequence of the basidiomycete white-rot fungus Phlebia centrifuga.</title>
        <authorList>
            <person name="Granchi Z."/>
            <person name="Peng M."/>
            <person name="de Vries R.P."/>
            <person name="Hilden K."/>
            <person name="Makela M.R."/>
            <person name="Grigoriev I."/>
            <person name="Riley R."/>
        </authorList>
    </citation>
    <scope>NUCLEOTIDE SEQUENCE [LARGE SCALE GENOMIC DNA]</scope>
    <source>
        <strain evidence="2 3">FBCC195</strain>
    </source>
</reference>
<protein>
    <recommendedName>
        <fullName evidence="1">Ketopantoate reductase C-terminal domain-containing protein</fullName>
    </recommendedName>
</protein>
<feature type="domain" description="Ketopantoate reductase C-terminal" evidence="1">
    <location>
        <begin position="1"/>
        <end position="84"/>
    </location>
</feature>
<dbReference type="InterPro" id="IPR051402">
    <property type="entry name" value="KPR-Related"/>
</dbReference>
<evidence type="ECO:0000313" key="2">
    <source>
        <dbReference type="EMBL" id="PSR71987.1"/>
    </source>
</evidence>